<dbReference type="OrthoDB" id="295355at2759"/>
<dbReference type="GO" id="GO:0005813">
    <property type="term" value="C:centrosome"/>
    <property type="evidence" value="ECO:0007669"/>
    <property type="project" value="TreeGrafter"/>
</dbReference>
<dbReference type="GO" id="GO:0036064">
    <property type="term" value="C:ciliary basal body"/>
    <property type="evidence" value="ECO:0007669"/>
    <property type="project" value="TreeGrafter"/>
</dbReference>
<dbReference type="InterPro" id="IPR033362">
    <property type="entry name" value="SSNA1_fam"/>
</dbReference>
<proteinExistence type="predicted"/>
<dbReference type="EMBL" id="LUCM01007265">
    <property type="protein sequence ID" value="KAA0190239.1"/>
    <property type="molecule type" value="Genomic_DNA"/>
</dbReference>
<keyword evidence="3" id="KW-1185">Reference proteome</keyword>
<dbReference type="AlphaFoldDB" id="A0A8E0RWX0"/>
<comment type="caution">
    <text evidence="2">The sequence shown here is derived from an EMBL/GenBank/DDBJ whole genome shotgun (WGS) entry which is preliminary data.</text>
</comment>
<gene>
    <name evidence="2" type="ORF">FBUS_00809</name>
</gene>
<accession>A0A8E0RWX0</accession>
<keyword evidence="1" id="KW-0175">Coiled coil</keyword>
<dbReference type="Proteomes" id="UP000728185">
    <property type="component" value="Unassembled WGS sequence"/>
</dbReference>
<dbReference type="PANTHER" id="PTHR28661">
    <property type="entry name" value="SJOEGREN SYNDROME NUCLEAR AUTOANTIGEN 1"/>
    <property type="match status" value="1"/>
</dbReference>
<evidence type="ECO:0000313" key="3">
    <source>
        <dbReference type="Proteomes" id="UP000728185"/>
    </source>
</evidence>
<evidence type="ECO:0000313" key="2">
    <source>
        <dbReference type="EMBL" id="KAA0190239.1"/>
    </source>
</evidence>
<feature type="coiled-coil region" evidence="1">
    <location>
        <begin position="5"/>
        <end position="39"/>
    </location>
</feature>
<dbReference type="PANTHER" id="PTHR28661:SF1">
    <property type="entry name" value="MICROTUBULE NUCLEATION FACTOR SSNA1"/>
    <property type="match status" value="1"/>
</dbReference>
<evidence type="ECO:0000256" key="1">
    <source>
        <dbReference type="SAM" id="Coils"/>
    </source>
</evidence>
<protein>
    <submittedName>
        <fullName evidence="2">Sjoegren syndrome nuclear autoantigen</fullName>
    </submittedName>
</protein>
<name>A0A8E0RWX0_9TREM</name>
<reference evidence="2" key="1">
    <citation type="submission" date="2019-05" db="EMBL/GenBank/DDBJ databases">
        <title>Annotation for the trematode Fasciolopsis buski.</title>
        <authorList>
            <person name="Choi Y.-J."/>
        </authorList>
    </citation>
    <scope>NUCLEOTIDE SEQUENCE</scope>
    <source>
        <strain evidence="2">HT</strain>
        <tissue evidence="2">Whole worm</tissue>
    </source>
</reference>
<sequence>MSQQAKVLNEHNKELIRRIEELCQKRDQIQRCILNEEDEKNRIQHDIRILSDKLTKINESLSKKIIIRNSFDKTIAESEAAYSKILESSHTLLAALKKEQEDTTINCITSTLC</sequence>
<organism evidence="2 3">
    <name type="scientific">Fasciolopsis buskii</name>
    <dbReference type="NCBI Taxonomy" id="27845"/>
    <lineage>
        <taxon>Eukaryota</taxon>
        <taxon>Metazoa</taxon>
        <taxon>Spiralia</taxon>
        <taxon>Lophotrochozoa</taxon>
        <taxon>Platyhelminthes</taxon>
        <taxon>Trematoda</taxon>
        <taxon>Digenea</taxon>
        <taxon>Plagiorchiida</taxon>
        <taxon>Echinostomata</taxon>
        <taxon>Echinostomatoidea</taxon>
        <taxon>Fasciolidae</taxon>
        <taxon>Fasciolopsis</taxon>
    </lineage>
</organism>